<dbReference type="PANTHER" id="PTHR42759:SF1">
    <property type="entry name" value="MAGNESIUM-CHELATASE SUBUNIT CHLD"/>
    <property type="match status" value="1"/>
</dbReference>
<dbReference type="Proteomes" id="UP000183642">
    <property type="component" value="Unassembled WGS sequence"/>
</dbReference>
<accession>A0A1I5GAJ8</accession>
<feature type="compositionally biased region" description="Basic and acidic residues" evidence="1">
    <location>
        <begin position="338"/>
        <end position="349"/>
    </location>
</feature>
<dbReference type="GO" id="GO:0016887">
    <property type="term" value="F:ATP hydrolysis activity"/>
    <property type="evidence" value="ECO:0007669"/>
    <property type="project" value="InterPro"/>
</dbReference>
<evidence type="ECO:0000259" key="2">
    <source>
        <dbReference type="SMART" id="SM00327"/>
    </source>
</evidence>
<feature type="region of interest" description="Disordered" evidence="1">
    <location>
        <begin position="280"/>
        <end position="356"/>
    </location>
</feature>
<dbReference type="AlphaFoldDB" id="A0A1I5GAJ8"/>
<evidence type="ECO:0000313" key="4">
    <source>
        <dbReference type="EMBL" id="SFO32962.1"/>
    </source>
</evidence>
<dbReference type="SMART" id="SM00327">
    <property type="entry name" value="VWA"/>
    <property type="match status" value="1"/>
</dbReference>
<reference evidence="5" key="1">
    <citation type="submission" date="2016-10" db="EMBL/GenBank/DDBJ databases">
        <authorList>
            <person name="Varghese N."/>
            <person name="Submissions S."/>
        </authorList>
    </citation>
    <scope>NUCLEOTIDE SEQUENCE [LARGE SCALE GENOMIC DNA]</scope>
    <source>
        <strain evidence="5">DSM 43161</strain>
    </source>
</reference>
<dbReference type="PRINTS" id="PR00830">
    <property type="entry name" value="ENDOLAPTASE"/>
</dbReference>
<evidence type="ECO:0000256" key="1">
    <source>
        <dbReference type="SAM" id="MobiDB-lite"/>
    </source>
</evidence>
<dbReference type="InterPro" id="IPR036465">
    <property type="entry name" value="vWFA_dom_sf"/>
</dbReference>
<dbReference type="OrthoDB" id="9768555at2"/>
<dbReference type="EMBL" id="FOWE01000006">
    <property type="protein sequence ID" value="SFO32962.1"/>
    <property type="molecule type" value="Genomic_DNA"/>
</dbReference>
<evidence type="ECO:0000259" key="3">
    <source>
        <dbReference type="SMART" id="SM00382"/>
    </source>
</evidence>
<dbReference type="SUPFAM" id="SSF52540">
    <property type="entry name" value="P-loop containing nucleoside triphosphate hydrolases"/>
    <property type="match status" value="1"/>
</dbReference>
<dbReference type="Gene3D" id="3.40.50.410">
    <property type="entry name" value="von Willebrand factor, type A domain"/>
    <property type="match status" value="1"/>
</dbReference>
<dbReference type="InterPro" id="IPR050764">
    <property type="entry name" value="CbbQ/NirQ/NorQ/GpvN"/>
</dbReference>
<dbReference type="Gene3D" id="3.40.50.300">
    <property type="entry name" value="P-loop containing nucleotide triphosphate hydrolases"/>
    <property type="match status" value="1"/>
</dbReference>
<proteinExistence type="predicted"/>
<keyword evidence="5" id="KW-1185">Reference proteome</keyword>
<dbReference type="CDD" id="cd00009">
    <property type="entry name" value="AAA"/>
    <property type="match status" value="1"/>
</dbReference>
<dbReference type="InterPro" id="IPR027417">
    <property type="entry name" value="P-loop_NTPase"/>
</dbReference>
<dbReference type="SUPFAM" id="SSF53300">
    <property type="entry name" value="vWA-like"/>
    <property type="match status" value="1"/>
</dbReference>
<dbReference type="RefSeq" id="WP_075014038.1">
    <property type="nucleotide sequence ID" value="NZ_FOWE01000006.1"/>
</dbReference>
<dbReference type="InterPro" id="IPR002035">
    <property type="entry name" value="VWF_A"/>
</dbReference>
<gene>
    <name evidence="4" type="ORF">SAMN05660359_02706</name>
</gene>
<dbReference type="PANTHER" id="PTHR42759">
    <property type="entry name" value="MOXR FAMILY PROTEIN"/>
    <property type="match status" value="1"/>
</dbReference>
<evidence type="ECO:0000313" key="5">
    <source>
        <dbReference type="Proteomes" id="UP000183642"/>
    </source>
</evidence>
<dbReference type="SMART" id="SM00382">
    <property type="entry name" value="AAA"/>
    <property type="match status" value="1"/>
</dbReference>
<sequence>MADPTAPHPVIGLRREREVLTVALRTNRHVVLEGPPGTGKSTLLRSIAADVGQEVVFVEGNAELTPARLIGQYDPAAVLADGYVPGSFTDGPLLTAMRGHGLLYLEELNRIPEETLNVLITVLTEGEITVPRLGHVRAAAGFRLIAAMNPFDAIGTARVGQAIADRMCRVVLGYQDAAAERAIVGAVTAAPPALIGLAVRLVRATREHRDVRMGSSVRGATDLVLLLGGLLDVRGQSGLGAEGARETARDAAYAALSGRIRITDGVERTAEAVIDEILDGVWPEEGPPPPDGGDPPAESPGGDDQGKGEGPPESPAGPDSASSLRRDRRSGGGRRQTSRREMAARHEAFEEVSPEVGELDEEAFAALMAEDADAAAALLTDLAAATDRDLRSAAQRLAGRVFVQVGRVGRTRTRGTRRLVPDRRGDGDLDLDRTLDRWAVGTPLAEGDLVTRRWTGHRRSVCLAVDTSGSMTGLGVAIAAVAAAGVVLTGDERLRTGLITFGREVDVVQRPGQRRAAEDVVTHLLGLRGHGMTDLAAALRAARLQLAAQVADERVVVLLSDCLHTTGDPPESALGGIDRLHVLCPLPTPEAEQAARELAGRGGGTAQMVRTLRDLGPALTRLLG</sequence>
<organism evidence="4 5">
    <name type="scientific">Geodermatophilus obscurus</name>
    <dbReference type="NCBI Taxonomy" id="1861"/>
    <lineage>
        <taxon>Bacteria</taxon>
        <taxon>Bacillati</taxon>
        <taxon>Actinomycetota</taxon>
        <taxon>Actinomycetes</taxon>
        <taxon>Geodermatophilales</taxon>
        <taxon>Geodermatophilaceae</taxon>
        <taxon>Geodermatophilus</taxon>
    </lineage>
</organism>
<dbReference type="GO" id="GO:0005524">
    <property type="term" value="F:ATP binding"/>
    <property type="evidence" value="ECO:0007669"/>
    <property type="project" value="InterPro"/>
</dbReference>
<dbReference type="Pfam" id="PF07728">
    <property type="entry name" value="AAA_5"/>
    <property type="match status" value="1"/>
</dbReference>
<dbReference type="Pfam" id="PF13519">
    <property type="entry name" value="VWA_2"/>
    <property type="match status" value="1"/>
</dbReference>
<protein>
    <submittedName>
        <fullName evidence="4">MoxR-like ATPase</fullName>
    </submittedName>
</protein>
<feature type="domain" description="AAA+ ATPase" evidence="3">
    <location>
        <begin position="26"/>
        <end position="176"/>
    </location>
</feature>
<dbReference type="InterPro" id="IPR011704">
    <property type="entry name" value="ATPase_dyneun-rel_AAA"/>
</dbReference>
<dbReference type="InterPro" id="IPR003593">
    <property type="entry name" value="AAA+_ATPase"/>
</dbReference>
<name>A0A1I5GAJ8_9ACTN</name>
<feature type="domain" description="VWFA" evidence="2">
    <location>
        <begin position="458"/>
        <end position="624"/>
    </location>
</feature>